<comment type="caution">
    <text evidence="1">The sequence shown here is derived from an EMBL/GenBank/DDBJ whole genome shotgun (WGS) entry which is preliminary data.</text>
</comment>
<name>A0A0F9JZU5_9ZZZZ</name>
<evidence type="ECO:0000313" key="1">
    <source>
        <dbReference type="EMBL" id="KKM75294.1"/>
    </source>
</evidence>
<organism evidence="1">
    <name type="scientific">marine sediment metagenome</name>
    <dbReference type="NCBI Taxonomy" id="412755"/>
    <lineage>
        <taxon>unclassified sequences</taxon>
        <taxon>metagenomes</taxon>
        <taxon>ecological metagenomes</taxon>
    </lineage>
</organism>
<dbReference type="AlphaFoldDB" id="A0A0F9JZU5"/>
<accession>A0A0F9JZU5</accession>
<gene>
    <name evidence="1" type="ORF">LCGC14_1391710</name>
</gene>
<sequence length="138" mass="15481">MKKRLLMLSLLLVGQQAIALDSQDQQNYVKHYSEQMLPLVLKKLSSDRPEMTAKALRSEAENYVKKMANCQLEGLGLFPENYREKAILPVAQGQDIMATTQALNSLMKKDIEEGRLSKDKAAAWIQGAQQTVQICVNS</sequence>
<protein>
    <submittedName>
        <fullName evidence="1">Uncharacterized protein</fullName>
    </submittedName>
</protein>
<reference evidence="1" key="1">
    <citation type="journal article" date="2015" name="Nature">
        <title>Complex archaea that bridge the gap between prokaryotes and eukaryotes.</title>
        <authorList>
            <person name="Spang A."/>
            <person name="Saw J.H."/>
            <person name="Jorgensen S.L."/>
            <person name="Zaremba-Niedzwiedzka K."/>
            <person name="Martijn J."/>
            <person name="Lind A.E."/>
            <person name="van Eijk R."/>
            <person name="Schleper C."/>
            <person name="Guy L."/>
            <person name="Ettema T.J."/>
        </authorList>
    </citation>
    <scope>NUCLEOTIDE SEQUENCE</scope>
</reference>
<dbReference type="EMBL" id="LAZR01009001">
    <property type="protein sequence ID" value="KKM75294.1"/>
    <property type="molecule type" value="Genomic_DNA"/>
</dbReference>
<proteinExistence type="predicted"/>